<dbReference type="Proteomes" id="UP000613840">
    <property type="component" value="Unassembled WGS sequence"/>
</dbReference>
<feature type="transmembrane region" description="Helical" evidence="1">
    <location>
        <begin position="7"/>
        <end position="28"/>
    </location>
</feature>
<name>A0A917S4E9_9ACTN</name>
<keyword evidence="1" id="KW-0812">Transmembrane</keyword>
<comment type="caution">
    <text evidence="2">The sequence shown here is derived from an EMBL/GenBank/DDBJ whole genome shotgun (WGS) entry which is preliminary data.</text>
</comment>
<evidence type="ECO:0000256" key="1">
    <source>
        <dbReference type="SAM" id="Phobius"/>
    </source>
</evidence>
<reference evidence="2" key="2">
    <citation type="submission" date="2020-09" db="EMBL/GenBank/DDBJ databases">
        <authorList>
            <person name="Sun Q."/>
            <person name="Zhou Y."/>
        </authorList>
    </citation>
    <scope>NUCLEOTIDE SEQUENCE</scope>
    <source>
        <strain evidence="2">CGMCC 4.7306</strain>
    </source>
</reference>
<proteinExistence type="predicted"/>
<evidence type="ECO:0000313" key="3">
    <source>
        <dbReference type="Proteomes" id="UP000613840"/>
    </source>
</evidence>
<keyword evidence="3" id="KW-1185">Reference proteome</keyword>
<keyword evidence="1" id="KW-0472">Membrane</keyword>
<keyword evidence="1" id="KW-1133">Transmembrane helix</keyword>
<gene>
    <name evidence="2" type="ORF">GCM10011575_08940</name>
</gene>
<sequence length="65" mass="6690">MGKNFASGLTAGPTAAVIWTSICLLVGLEARTTGLWALVFLVVGTIGTTIIAAVISRSKEAVQRS</sequence>
<organism evidence="2 3">
    <name type="scientific">Microlunatus endophyticus</name>
    <dbReference type="NCBI Taxonomy" id="1716077"/>
    <lineage>
        <taxon>Bacteria</taxon>
        <taxon>Bacillati</taxon>
        <taxon>Actinomycetota</taxon>
        <taxon>Actinomycetes</taxon>
        <taxon>Propionibacteriales</taxon>
        <taxon>Propionibacteriaceae</taxon>
        <taxon>Microlunatus</taxon>
    </lineage>
</organism>
<reference evidence="2" key="1">
    <citation type="journal article" date="2014" name="Int. J. Syst. Evol. Microbiol.">
        <title>Complete genome sequence of Corynebacterium casei LMG S-19264T (=DSM 44701T), isolated from a smear-ripened cheese.</title>
        <authorList>
            <consortium name="US DOE Joint Genome Institute (JGI-PGF)"/>
            <person name="Walter F."/>
            <person name="Albersmeier A."/>
            <person name="Kalinowski J."/>
            <person name="Ruckert C."/>
        </authorList>
    </citation>
    <scope>NUCLEOTIDE SEQUENCE</scope>
    <source>
        <strain evidence="2">CGMCC 4.7306</strain>
    </source>
</reference>
<evidence type="ECO:0000313" key="2">
    <source>
        <dbReference type="EMBL" id="GGL52774.1"/>
    </source>
</evidence>
<accession>A0A917S4E9</accession>
<dbReference type="EMBL" id="BMMZ01000002">
    <property type="protein sequence ID" value="GGL52774.1"/>
    <property type="molecule type" value="Genomic_DNA"/>
</dbReference>
<protein>
    <submittedName>
        <fullName evidence="2">Uncharacterized protein</fullName>
    </submittedName>
</protein>
<feature type="transmembrane region" description="Helical" evidence="1">
    <location>
        <begin position="34"/>
        <end position="55"/>
    </location>
</feature>
<dbReference type="AlphaFoldDB" id="A0A917S4E9"/>
<dbReference type="RefSeq" id="WP_188893982.1">
    <property type="nucleotide sequence ID" value="NZ_BMMZ01000002.1"/>
</dbReference>